<sequence>MLYGAPFSKKYVYAAVWPVERPLKTAFIQTIL</sequence>
<dbReference type="EMBL" id="AAVP02000001">
    <property type="protein sequence ID" value="EDK25470.1"/>
    <property type="molecule type" value="Genomic_DNA"/>
</dbReference>
<evidence type="ECO:0000313" key="2">
    <source>
        <dbReference type="Proteomes" id="UP000003577"/>
    </source>
</evidence>
<dbReference type="AlphaFoldDB" id="A5KJG8"/>
<reference evidence="1 2" key="1">
    <citation type="submission" date="2007-03" db="EMBL/GenBank/DDBJ databases">
        <authorList>
            <person name="Fulton L."/>
            <person name="Clifton S."/>
            <person name="Fulton B."/>
            <person name="Xu J."/>
            <person name="Minx P."/>
            <person name="Pepin K.H."/>
            <person name="Johnson M."/>
            <person name="Thiruvilangam P."/>
            <person name="Bhonagiri V."/>
            <person name="Nash W.E."/>
            <person name="Mardis E.R."/>
            <person name="Wilson R.K."/>
        </authorList>
    </citation>
    <scope>NUCLEOTIDE SEQUENCE [LARGE SCALE GENOMIC DNA]</scope>
    <source>
        <strain evidence="1 2">ATCC 27756</strain>
    </source>
</reference>
<name>A5KJG8_9FIRM</name>
<proteinExistence type="predicted"/>
<accession>A5KJG8</accession>
<comment type="caution">
    <text evidence="1">The sequence shown here is derived from an EMBL/GenBank/DDBJ whole genome shotgun (WGS) entry which is preliminary data.</text>
</comment>
<reference evidence="1 2" key="2">
    <citation type="submission" date="2007-04" db="EMBL/GenBank/DDBJ databases">
        <title>Draft genome sequence of Ruminococcus torques (ATCC 27756).</title>
        <authorList>
            <person name="Sudarsanam P."/>
            <person name="Ley R."/>
            <person name="Guruge J."/>
            <person name="Turnbaugh P.J."/>
            <person name="Mahowald M."/>
            <person name="Liep D."/>
            <person name="Gordon J."/>
        </authorList>
    </citation>
    <scope>NUCLEOTIDE SEQUENCE [LARGE SCALE GENOMIC DNA]</scope>
    <source>
        <strain evidence="1 2">ATCC 27756</strain>
    </source>
</reference>
<organism evidence="1 2">
    <name type="scientific">[Ruminococcus] torques ATCC 27756</name>
    <dbReference type="NCBI Taxonomy" id="411460"/>
    <lineage>
        <taxon>Bacteria</taxon>
        <taxon>Bacillati</taxon>
        <taxon>Bacillota</taxon>
        <taxon>Clostridia</taxon>
        <taxon>Lachnospirales</taxon>
        <taxon>Lachnospiraceae</taxon>
        <taxon>Mediterraneibacter</taxon>
    </lineage>
</organism>
<gene>
    <name evidence="1" type="ORF">RUMTOR_00365</name>
</gene>
<evidence type="ECO:0000313" key="1">
    <source>
        <dbReference type="EMBL" id="EDK25470.1"/>
    </source>
</evidence>
<protein>
    <submittedName>
        <fullName evidence="1">Uncharacterized protein</fullName>
    </submittedName>
</protein>
<dbReference type="PaxDb" id="411460-RUMTOR_00365"/>
<dbReference type="HOGENOM" id="CLU_3391179_0_0_9"/>
<dbReference type="Proteomes" id="UP000003577">
    <property type="component" value="Unassembled WGS sequence"/>
</dbReference>